<sequence length="363" mass="43725">MGGARTRVLSLCLSLCSLALLVTAIFTDHWYETDPRRHRESCEDRAGSAHFPDQRRRLLPLPHLPLRDARQRIPRGGSAEAVPTTGNLLKQLENWRTLLGLRWLQSRCGRPLFATYAGLWRKCYFWGVDQDLDSLLDRGIAQRCTTIKYHFATPIRRLWNIPINLTKIIQQDEWHLLRNHKRKEGRKKEKERKQEEKGRKERRKKKERKQKEKEGRKEGKRKQEEKAGRKEKERKQEEKEGGKEEKRKRKKTGRKGRKEGKRERKKTGRKGRKKREKERKQEEKEGRKEKKKENRKKRQEGRKKKKLEEKEGRKEGKREKKKKKQEEKEGRKEKDEERKQAEKTGRKEKAKERKQEEKEGRKI</sequence>
<dbReference type="EMBL" id="JAOTOJ010000001">
    <property type="protein sequence ID" value="KAK9412145.1"/>
    <property type="molecule type" value="Genomic_DNA"/>
</dbReference>
<evidence type="ECO:0000256" key="4">
    <source>
        <dbReference type="SAM" id="SignalP"/>
    </source>
</evidence>
<dbReference type="GO" id="GO:0045671">
    <property type="term" value="P:negative regulation of osteoclast differentiation"/>
    <property type="evidence" value="ECO:0007669"/>
    <property type="project" value="TreeGrafter"/>
</dbReference>
<keyword evidence="6" id="KW-1185">Reference proteome</keyword>
<evidence type="ECO:0000256" key="3">
    <source>
        <dbReference type="SAM" id="MobiDB-lite"/>
    </source>
</evidence>
<dbReference type="GO" id="GO:0051480">
    <property type="term" value="P:regulation of cytosolic calcium ion concentration"/>
    <property type="evidence" value="ECO:0007669"/>
    <property type="project" value="TreeGrafter"/>
</dbReference>
<feature type="compositionally biased region" description="Basic and acidic residues" evidence="3">
    <location>
        <begin position="278"/>
        <end position="292"/>
    </location>
</feature>
<feature type="compositionally biased region" description="Basic residues" evidence="3">
    <location>
        <begin position="293"/>
        <end position="305"/>
    </location>
</feature>
<name>A0AAW1CCQ3_CROAD</name>
<dbReference type="Gene3D" id="1.20.140.150">
    <property type="match status" value="1"/>
</dbReference>
<dbReference type="InterPro" id="IPR039625">
    <property type="entry name" value="T178A/B"/>
</dbReference>
<keyword evidence="5" id="KW-0472">Membrane</keyword>
<feature type="signal peptide" evidence="4">
    <location>
        <begin position="1"/>
        <end position="24"/>
    </location>
</feature>
<evidence type="ECO:0000313" key="6">
    <source>
        <dbReference type="Proteomes" id="UP001474421"/>
    </source>
</evidence>
<dbReference type="Proteomes" id="UP001474421">
    <property type="component" value="Unassembled WGS sequence"/>
</dbReference>
<keyword evidence="4" id="KW-0732">Signal</keyword>
<proteinExistence type="predicted"/>
<protein>
    <submittedName>
        <fullName evidence="5">Transmembrane protein</fullName>
    </submittedName>
</protein>
<evidence type="ECO:0000313" key="5">
    <source>
        <dbReference type="EMBL" id="KAK9412145.1"/>
    </source>
</evidence>
<comment type="caution">
    <text evidence="5">The sequence shown here is derived from an EMBL/GenBank/DDBJ whole genome shotgun (WGS) entry which is preliminary data.</text>
</comment>
<evidence type="ECO:0000256" key="2">
    <source>
        <dbReference type="ARBA" id="ARBA00023180"/>
    </source>
</evidence>
<feature type="compositionally biased region" description="Basic and acidic residues" evidence="3">
    <location>
        <begin position="306"/>
        <end position="363"/>
    </location>
</feature>
<organism evidence="5 6">
    <name type="scientific">Crotalus adamanteus</name>
    <name type="common">Eastern diamondback rattlesnake</name>
    <dbReference type="NCBI Taxonomy" id="8729"/>
    <lineage>
        <taxon>Eukaryota</taxon>
        <taxon>Metazoa</taxon>
        <taxon>Chordata</taxon>
        <taxon>Craniata</taxon>
        <taxon>Vertebrata</taxon>
        <taxon>Euteleostomi</taxon>
        <taxon>Lepidosauria</taxon>
        <taxon>Squamata</taxon>
        <taxon>Bifurcata</taxon>
        <taxon>Unidentata</taxon>
        <taxon>Episquamata</taxon>
        <taxon>Toxicofera</taxon>
        <taxon>Serpentes</taxon>
        <taxon>Colubroidea</taxon>
        <taxon>Viperidae</taxon>
        <taxon>Crotalinae</taxon>
        <taxon>Crotalus</taxon>
    </lineage>
</organism>
<keyword evidence="5" id="KW-0812">Transmembrane</keyword>
<evidence type="ECO:0000256" key="1">
    <source>
        <dbReference type="ARBA" id="ARBA00004127"/>
    </source>
</evidence>
<accession>A0AAW1CCQ3</accession>
<gene>
    <name evidence="5" type="ORF">NXF25_003320</name>
</gene>
<keyword evidence="2" id="KW-0325">Glycoprotein</keyword>
<dbReference type="PANTHER" id="PTHR32005">
    <property type="entry name" value="TRANSMEMBRANE PROTEIN 178B-RELATED"/>
    <property type="match status" value="1"/>
</dbReference>
<feature type="compositionally biased region" description="Basic residues" evidence="3">
    <location>
        <begin position="246"/>
        <end position="277"/>
    </location>
</feature>
<dbReference type="PANTHER" id="PTHR32005:SF4">
    <property type="entry name" value="TRANSMEMBRANE PROTEIN 178A"/>
    <property type="match status" value="1"/>
</dbReference>
<feature type="compositionally biased region" description="Basic and acidic residues" evidence="3">
    <location>
        <begin position="186"/>
        <end position="199"/>
    </location>
</feature>
<reference evidence="5 6" key="1">
    <citation type="journal article" date="2024" name="Proc. Natl. Acad. Sci. U.S.A.">
        <title>The genetic regulatory architecture and epigenomic basis for age-related changes in rattlesnake venom.</title>
        <authorList>
            <person name="Hogan M.P."/>
            <person name="Holding M.L."/>
            <person name="Nystrom G.S."/>
            <person name="Colston T.J."/>
            <person name="Bartlett D.A."/>
            <person name="Mason A.J."/>
            <person name="Ellsworth S.A."/>
            <person name="Rautsaw R.M."/>
            <person name="Lawrence K.C."/>
            <person name="Strickland J.L."/>
            <person name="He B."/>
            <person name="Fraser P."/>
            <person name="Margres M.J."/>
            <person name="Gilbert D.M."/>
            <person name="Gibbs H.L."/>
            <person name="Parkinson C.L."/>
            <person name="Rokyta D.R."/>
        </authorList>
    </citation>
    <scope>NUCLEOTIDE SEQUENCE [LARGE SCALE GENOMIC DNA]</scope>
    <source>
        <strain evidence="5">DRR0105</strain>
    </source>
</reference>
<feature type="compositionally biased region" description="Basic and acidic residues" evidence="3">
    <location>
        <begin position="209"/>
        <end position="245"/>
    </location>
</feature>
<comment type="subcellular location">
    <subcellularLocation>
        <location evidence="1">Endomembrane system</location>
        <topology evidence="1">Multi-pass membrane protein</topology>
    </subcellularLocation>
</comment>
<dbReference type="GO" id="GO:0005789">
    <property type="term" value="C:endoplasmic reticulum membrane"/>
    <property type="evidence" value="ECO:0007669"/>
    <property type="project" value="TreeGrafter"/>
</dbReference>
<feature type="region of interest" description="Disordered" evidence="3">
    <location>
        <begin position="180"/>
        <end position="363"/>
    </location>
</feature>
<dbReference type="AlphaFoldDB" id="A0AAW1CCQ3"/>
<feature type="chain" id="PRO_5043788546" evidence="4">
    <location>
        <begin position="25"/>
        <end position="363"/>
    </location>
</feature>